<organism evidence="3 4">
    <name type="scientific">Hominifimenecus microfluidus</name>
    <dbReference type="NCBI Taxonomy" id="2885348"/>
    <lineage>
        <taxon>Bacteria</taxon>
        <taxon>Bacillati</taxon>
        <taxon>Bacillota</taxon>
        <taxon>Clostridia</taxon>
        <taxon>Lachnospirales</taxon>
        <taxon>Lachnospiraceae</taxon>
        <taxon>Hominifimenecus</taxon>
    </lineage>
</organism>
<dbReference type="AlphaFoldDB" id="A0AAE3EA01"/>
<evidence type="ECO:0000313" key="3">
    <source>
        <dbReference type="EMBL" id="MCC2230146.1"/>
    </source>
</evidence>
<reference evidence="3" key="1">
    <citation type="submission" date="2021-10" db="EMBL/GenBank/DDBJ databases">
        <title>Anaerobic single-cell dispensing facilitates the cultivation of human gut bacteria.</title>
        <authorList>
            <person name="Afrizal A."/>
        </authorList>
    </citation>
    <scope>NUCLEOTIDE SEQUENCE</scope>
    <source>
        <strain evidence="3">CLA-AA-H215</strain>
    </source>
</reference>
<dbReference type="SUPFAM" id="SSF53756">
    <property type="entry name" value="UDP-Glycosyltransferase/glycogen phosphorylase"/>
    <property type="match status" value="1"/>
</dbReference>
<dbReference type="InterPro" id="IPR001296">
    <property type="entry name" value="Glyco_trans_1"/>
</dbReference>
<dbReference type="RefSeq" id="WP_308452856.1">
    <property type="nucleotide sequence ID" value="NZ_JAJEQR010000008.1"/>
</dbReference>
<dbReference type="GO" id="GO:0009103">
    <property type="term" value="P:lipopolysaccharide biosynthetic process"/>
    <property type="evidence" value="ECO:0007669"/>
    <property type="project" value="TreeGrafter"/>
</dbReference>
<accession>A0AAE3EA01</accession>
<proteinExistence type="predicted"/>
<feature type="domain" description="Glycosyl transferase family 1" evidence="2">
    <location>
        <begin position="212"/>
        <end position="370"/>
    </location>
</feature>
<keyword evidence="1" id="KW-0808">Transferase</keyword>
<comment type="caution">
    <text evidence="3">The sequence shown here is derived from an EMBL/GenBank/DDBJ whole genome shotgun (WGS) entry which is preliminary data.</text>
</comment>
<dbReference type="PANTHER" id="PTHR46401:SF2">
    <property type="entry name" value="GLYCOSYLTRANSFERASE WBBK-RELATED"/>
    <property type="match status" value="1"/>
</dbReference>
<dbReference type="CDD" id="cd03801">
    <property type="entry name" value="GT4_PimA-like"/>
    <property type="match status" value="1"/>
</dbReference>
<dbReference type="Proteomes" id="UP001198182">
    <property type="component" value="Unassembled WGS sequence"/>
</dbReference>
<dbReference type="Gene3D" id="3.40.50.2000">
    <property type="entry name" value="Glycogen Phosphorylase B"/>
    <property type="match status" value="1"/>
</dbReference>
<dbReference type="Pfam" id="PF00534">
    <property type="entry name" value="Glycos_transf_1"/>
    <property type="match status" value="1"/>
</dbReference>
<dbReference type="GO" id="GO:0016757">
    <property type="term" value="F:glycosyltransferase activity"/>
    <property type="evidence" value="ECO:0007669"/>
    <property type="project" value="InterPro"/>
</dbReference>
<gene>
    <name evidence="3" type="ORF">LKD81_03905</name>
</gene>
<name>A0AAE3EA01_9FIRM</name>
<dbReference type="PANTHER" id="PTHR46401">
    <property type="entry name" value="GLYCOSYLTRANSFERASE WBBK-RELATED"/>
    <property type="match status" value="1"/>
</dbReference>
<evidence type="ECO:0000259" key="2">
    <source>
        <dbReference type="Pfam" id="PF00534"/>
    </source>
</evidence>
<keyword evidence="4" id="KW-1185">Reference proteome</keyword>
<protein>
    <submittedName>
        <fullName evidence="3">Glycosyltransferase family 4 protein</fullName>
    </submittedName>
</protein>
<dbReference type="EMBL" id="JAJEQR010000008">
    <property type="protein sequence ID" value="MCC2230146.1"/>
    <property type="molecule type" value="Genomic_DNA"/>
</dbReference>
<evidence type="ECO:0000313" key="4">
    <source>
        <dbReference type="Proteomes" id="UP001198182"/>
    </source>
</evidence>
<evidence type="ECO:0000256" key="1">
    <source>
        <dbReference type="ARBA" id="ARBA00022679"/>
    </source>
</evidence>
<sequence>MKKLGFVIPWFGEKIPGGAEMELRGLTAHMAAAGIELEILATCVKEFTADWNVNHYKEGLTEVQGIPVRRFPVRKRDTAAFDTVNYKLMNRIPLTAEEEETYVREMVNSPALYQYMKEHQDEYQVFVFIPYMFGTTYYGSQICPEKSVLIPCLHDESYAYMNVFKEAYSRVAGMIFHAQPESDLAHRIYDLSSVDARVLGEGIDTDLTGDAERFRQKYHIAEPFVLYAGRKDAGKNVHTLIRYFAEYKKRNPQPLKLILIGGGEIEIPKEAKEDILDLGFLPIQDKYDAYTAALTLCQPSLNESFSLVVMESWLARRPVLVHGKCAVTRHFATVSGGGLYFEDYFEWEGCMNYYLAHPDTADQMGRNGREFAVNNFAWDVIVEKYRNYFEQLGK</sequence>